<dbReference type="GO" id="GO:0035438">
    <property type="term" value="F:cyclic-di-GMP binding"/>
    <property type="evidence" value="ECO:0007669"/>
    <property type="project" value="InterPro"/>
</dbReference>
<protein>
    <recommendedName>
        <fullName evidence="5">Pilus assembly protein PilZ</fullName>
    </recommendedName>
</protein>
<evidence type="ECO:0000313" key="4">
    <source>
        <dbReference type="Proteomes" id="UP000676917"/>
    </source>
</evidence>
<organism evidence="3 4">
    <name type="scientific">Ornithinibacillus bavariensis</name>
    <dbReference type="NCBI Taxonomy" id="545502"/>
    <lineage>
        <taxon>Bacteria</taxon>
        <taxon>Bacillati</taxon>
        <taxon>Bacillota</taxon>
        <taxon>Bacilli</taxon>
        <taxon>Bacillales</taxon>
        <taxon>Bacillaceae</taxon>
        <taxon>Ornithinibacillus</taxon>
    </lineage>
</organism>
<comment type="caution">
    <text evidence="3">The sequence shown here is derived from an EMBL/GenBank/DDBJ whole genome shotgun (WGS) entry which is preliminary data.</text>
</comment>
<dbReference type="SUPFAM" id="SSF141371">
    <property type="entry name" value="PilZ domain-like"/>
    <property type="match status" value="1"/>
</dbReference>
<dbReference type="Pfam" id="PF07238">
    <property type="entry name" value="PilZ"/>
    <property type="match status" value="1"/>
</dbReference>
<evidence type="ECO:0008006" key="5">
    <source>
        <dbReference type="Google" id="ProtNLM"/>
    </source>
</evidence>
<evidence type="ECO:0000259" key="2">
    <source>
        <dbReference type="Pfam" id="PF12945"/>
    </source>
</evidence>
<evidence type="ECO:0000259" key="1">
    <source>
        <dbReference type="Pfam" id="PF07238"/>
    </source>
</evidence>
<dbReference type="InterPro" id="IPR009875">
    <property type="entry name" value="PilZ_domain"/>
</dbReference>
<keyword evidence="4" id="KW-1185">Reference proteome</keyword>
<evidence type="ECO:0000313" key="3">
    <source>
        <dbReference type="EMBL" id="GIO28470.1"/>
    </source>
</evidence>
<dbReference type="InterPro" id="IPR009926">
    <property type="entry name" value="T3SS_YcgR_PilZN"/>
</dbReference>
<reference evidence="3" key="1">
    <citation type="submission" date="2021-03" db="EMBL/GenBank/DDBJ databases">
        <title>Antimicrobial resistance genes in bacteria isolated from Japanese honey, and their potential for conferring macrolide and lincosamide resistance in the American foulbrood pathogen Paenibacillus larvae.</title>
        <authorList>
            <person name="Okamoto M."/>
            <person name="Kumagai M."/>
            <person name="Kanamori H."/>
            <person name="Takamatsu D."/>
        </authorList>
    </citation>
    <scope>NUCLEOTIDE SEQUENCE</scope>
    <source>
        <strain evidence="3">J43TS3</strain>
    </source>
</reference>
<accession>A0A919XCG2</accession>
<sequence length="219" mass="25193">MKIGSFLTLEAFEQELGDYDKYRCKVVDINEQYVYIDYPVHVKTKRTSTFRIGTHIIAEYIGEDQSVYRFNTVIKEKRKGKIPTLVIELPKEDEIKRVQRRQYVRVEASVDVAIHSASQKFSPFTTVSTDISGGGLSIVVPKHISIGESEEIYLHLVLPMHSGKYYYLHLSGEIVRVIKNESSANTASIKLLSLSEQDKQVIILYCFEKQREARQKETL</sequence>
<dbReference type="EMBL" id="BORP01000007">
    <property type="protein sequence ID" value="GIO28470.1"/>
    <property type="molecule type" value="Genomic_DNA"/>
</dbReference>
<dbReference type="AlphaFoldDB" id="A0A919XCG2"/>
<dbReference type="Gene3D" id="2.40.10.220">
    <property type="entry name" value="predicted glycosyltransferase like domains"/>
    <property type="match status" value="1"/>
</dbReference>
<dbReference type="Proteomes" id="UP000676917">
    <property type="component" value="Unassembled WGS sequence"/>
</dbReference>
<dbReference type="RefSeq" id="WP_212921933.1">
    <property type="nucleotide sequence ID" value="NZ_BORP01000007.1"/>
</dbReference>
<gene>
    <name evidence="3" type="primary">ypfA</name>
    <name evidence="3" type="ORF">J43TS3_30810</name>
</gene>
<feature type="domain" description="Type III secretion system flagellar brake protein YcgR PilZN" evidence="2">
    <location>
        <begin position="2"/>
        <end position="90"/>
    </location>
</feature>
<name>A0A919XCG2_9BACI</name>
<dbReference type="Pfam" id="PF12945">
    <property type="entry name" value="PilZNR"/>
    <property type="match status" value="1"/>
</dbReference>
<feature type="domain" description="PilZ" evidence="1">
    <location>
        <begin position="99"/>
        <end position="208"/>
    </location>
</feature>
<proteinExistence type="predicted"/>